<dbReference type="AlphaFoldDB" id="A0AAV5UTG9"/>
<feature type="transmembrane region" description="Helical" evidence="1">
    <location>
        <begin position="75"/>
        <end position="95"/>
    </location>
</feature>
<name>A0AAV5UTG9_9BILA</name>
<evidence type="ECO:0000256" key="1">
    <source>
        <dbReference type="SAM" id="Phobius"/>
    </source>
</evidence>
<evidence type="ECO:0000313" key="2">
    <source>
        <dbReference type="EMBL" id="GMT10391.1"/>
    </source>
</evidence>
<feature type="non-terminal residue" evidence="2">
    <location>
        <position position="1"/>
    </location>
</feature>
<proteinExistence type="predicted"/>
<comment type="caution">
    <text evidence="2">The sequence shown here is derived from an EMBL/GenBank/DDBJ whole genome shotgun (WGS) entry which is preliminary data.</text>
</comment>
<evidence type="ECO:0008006" key="4">
    <source>
        <dbReference type="Google" id="ProtNLM"/>
    </source>
</evidence>
<keyword evidence="3" id="KW-1185">Reference proteome</keyword>
<accession>A0AAV5UTG9</accession>
<gene>
    <name evidence="2" type="ORF">PFISCL1PPCAC_1688</name>
</gene>
<keyword evidence="1" id="KW-0472">Membrane</keyword>
<dbReference type="Proteomes" id="UP001432322">
    <property type="component" value="Unassembled WGS sequence"/>
</dbReference>
<organism evidence="2 3">
    <name type="scientific">Pristionchus fissidentatus</name>
    <dbReference type="NCBI Taxonomy" id="1538716"/>
    <lineage>
        <taxon>Eukaryota</taxon>
        <taxon>Metazoa</taxon>
        <taxon>Ecdysozoa</taxon>
        <taxon>Nematoda</taxon>
        <taxon>Chromadorea</taxon>
        <taxon>Rhabditida</taxon>
        <taxon>Rhabditina</taxon>
        <taxon>Diplogasteromorpha</taxon>
        <taxon>Diplogasteroidea</taxon>
        <taxon>Neodiplogasteridae</taxon>
        <taxon>Pristionchus</taxon>
    </lineage>
</organism>
<dbReference type="EMBL" id="BTSY01000001">
    <property type="protein sequence ID" value="GMT10391.1"/>
    <property type="molecule type" value="Genomic_DNA"/>
</dbReference>
<evidence type="ECO:0000313" key="3">
    <source>
        <dbReference type="Proteomes" id="UP001432322"/>
    </source>
</evidence>
<sequence>IRVNCDAEKSVIGIGAFLGDVIGEAYGNRLPDCQNTVSEQNIDGSILSEITEAKTIAFSVSAFVLLLHGRLKTSIMAGVISMLGVMGYNLILSYITSDTLSSR</sequence>
<keyword evidence="1" id="KW-1133">Transmembrane helix</keyword>
<keyword evidence="1" id="KW-0812">Transmembrane</keyword>
<reference evidence="2" key="1">
    <citation type="submission" date="2023-10" db="EMBL/GenBank/DDBJ databases">
        <title>Genome assembly of Pristionchus species.</title>
        <authorList>
            <person name="Yoshida K."/>
            <person name="Sommer R.J."/>
        </authorList>
    </citation>
    <scope>NUCLEOTIDE SEQUENCE</scope>
    <source>
        <strain evidence="2">RS5133</strain>
    </source>
</reference>
<protein>
    <recommendedName>
        <fullName evidence="4">H(+)-exporting diphosphatase</fullName>
    </recommendedName>
</protein>